<feature type="region of interest" description="Disordered" evidence="4">
    <location>
        <begin position="129"/>
        <end position="221"/>
    </location>
</feature>
<dbReference type="CDD" id="cd04462">
    <property type="entry name" value="S1_RNAPII_Rpb7"/>
    <property type="match status" value="1"/>
</dbReference>
<feature type="compositionally biased region" description="Pro residues" evidence="4">
    <location>
        <begin position="81"/>
        <end position="104"/>
    </location>
</feature>
<dbReference type="InterPro" id="IPR025761">
    <property type="entry name" value="FFD_box"/>
</dbReference>
<dbReference type="SUPFAM" id="SSF50249">
    <property type="entry name" value="Nucleic acid-binding proteins"/>
    <property type="match status" value="1"/>
</dbReference>
<evidence type="ECO:0000256" key="4">
    <source>
        <dbReference type="SAM" id="MobiDB-lite"/>
    </source>
</evidence>
<dbReference type="InterPro" id="IPR012340">
    <property type="entry name" value="NA-bd_OB-fold"/>
</dbReference>
<dbReference type="PANTHER" id="PTHR13586:SF0">
    <property type="entry name" value="TRAILER HITCH, ISOFORM H"/>
    <property type="match status" value="1"/>
</dbReference>
<dbReference type="Proteomes" id="UP000242875">
    <property type="component" value="Unassembled WGS sequence"/>
</dbReference>
<feature type="short sequence motif" description="FFD box" evidence="3">
    <location>
        <begin position="327"/>
        <end position="343"/>
    </location>
</feature>
<dbReference type="CDD" id="cd01736">
    <property type="entry name" value="LSm14_N"/>
    <property type="match status" value="1"/>
</dbReference>
<sequence>MANTYIGSKISLISKSDIRYVGLLHNINSQDSTVALEQVRSFGTEGRRGDGEEIPPSDKVYEYIVFRGSDVKDLQVFEASPAPPPEPQPQGYPGYPYPPPPPHMMQPNPYGQSPNPYMGGYMQSPYWNGPPPPHMMGASQGAPGSEASEKKEPAPPGQPQASQAPALAPAVESQANEPPAPAAPVKLSSEAQPAKETAPDHTAVSEMIVKNSHGGKGEVTSEAVEQLAKKVSELNVQRDGTRQRQPNKLPGMGAHLIHEPRRGRGRGRGGANRLPIPEQEFDFETANAKFNKEELKDVVKHAHDDHDHHEINEEDEDEEVLIPPADDFYDRKKSFFDNISCEAKERAESRYGFIVSVISVTKYGRGKILPGTGLAEYVVKYTAIVFKPYKGEVLDAIVTTVNKLGFFADVGPLNVFISSHLIPSDFKFDPNGNPPSYQSDDQTIQKDVHVRLKIVGTRVDATEIFAIGTIKEDYLGVIG</sequence>
<dbReference type="SMART" id="SM01271">
    <property type="entry name" value="LSM14"/>
    <property type="match status" value="1"/>
</dbReference>
<evidence type="ECO:0000259" key="6">
    <source>
        <dbReference type="PROSITE" id="PS51513"/>
    </source>
</evidence>
<evidence type="ECO:0000256" key="2">
    <source>
        <dbReference type="ARBA" id="ARBA00023163"/>
    </source>
</evidence>
<dbReference type="EMBL" id="MVBO01000206">
    <property type="protein sequence ID" value="OZJ01992.1"/>
    <property type="molecule type" value="Genomic_DNA"/>
</dbReference>
<dbReference type="FunFam" id="2.40.50.140:FF:000043">
    <property type="entry name" value="DNA-directed RNA polymerase II subunit RPB7"/>
    <property type="match status" value="1"/>
</dbReference>
<feature type="domain" description="DFDF" evidence="5">
    <location>
        <begin position="269"/>
        <end position="305"/>
    </location>
</feature>
<gene>
    <name evidence="8" type="ORF">BZG36_04692</name>
</gene>
<keyword evidence="1" id="KW-0240">DNA-directed RNA polymerase</keyword>
<evidence type="ECO:0000256" key="1">
    <source>
        <dbReference type="ARBA" id="ARBA00022478"/>
    </source>
</evidence>
<dbReference type="InterPro" id="IPR025762">
    <property type="entry name" value="DFDF"/>
</dbReference>
<organism evidence="8 9">
    <name type="scientific">Bifiguratus adelaidae</name>
    <dbReference type="NCBI Taxonomy" id="1938954"/>
    <lineage>
        <taxon>Eukaryota</taxon>
        <taxon>Fungi</taxon>
        <taxon>Fungi incertae sedis</taxon>
        <taxon>Mucoromycota</taxon>
        <taxon>Mucoromycotina</taxon>
        <taxon>Endogonomycetes</taxon>
        <taxon>Endogonales</taxon>
        <taxon>Endogonales incertae sedis</taxon>
        <taxon>Bifiguratus</taxon>
    </lineage>
</organism>
<dbReference type="GO" id="GO:0033962">
    <property type="term" value="P:P-body assembly"/>
    <property type="evidence" value="ECO:0007669"/>
    <property type="project" value="TreeGrafter"/>
</dbReference>
<dbReference type="Gene3D" id="3.30.1490.120">
    <property type="entry name" value="RNA polymerase Rpb7-like, N-terminal domain"/>
    <property type="match status" value="1"/>
</dbReference>
<dbReference type="Gene3D" id="2.40.50.140">
    <property type="entry name" value="Nucleic acid-binding proteins"/>
    <property type="match status" value="1"/>
</dbReference>
<evidence type="ECO:0008006" key="10">
    <source>
        <dbReference type="Google" id="ProtNLM"/>
    </source>
</evidence>
<evidence type="ECO:0000259" key="7">
    <source>
        <dbReference type="PROSITE" id="PS52002"/>
    </source>
</evidence>
<reference evidence="8 9" key="1">
    <citation type="journal article" date="2017" name="Mycologia">
        <title>Bifiguratus adelaidae, gen. et sp. nov., a new member of Mucoromycotina in endophytic and soil-dwelling habitats.</title>
        <authorList>
            <person name="Torres-Cruz T.J."/>
            <person name="Billingsley Tobias T.L."/>
            <person name="Almatruk M."/>
            <person name="Hesse C."/>
            <person name="Kuske C.R."/>
            <person name="Desiro A."/>
            <person name="Benucci G.M."/>
            <person name="Bonito G."/>
            <person name="Stajich J.E."/>
            <person name="Dunlap C."/>
            <person name="Arnold A.E."/>
            <person name="Porras-Alfaro A."/>
        </authorList>
    </citation>
    <scope>NUCLEOTIDE SEQUENCE [LARGE SCALE GENOMIC DNA]</scope>
    <source>
        <strain evidence="8 9">AZ0501</strain>
    </source>
</reference>
<dbReference type="PROSITE" id="PS51513">
    <property type="entry name" value="FFD"/>
    <property type="match status" value="1"/>
</dbReference>
<protein>
    <recommendedName>
        <fullName evidence="10">S1 motif domain-containing protein</fullName>
    </recommendedName>
</protein>
<dbReference type="InterPro" id="IPR025609">
    <property type="entry name" value="Lsm14-like_N"/>
</dbReference>
<accession>A0A261XUG7</accession>
<dbReference type="InterPro" id="IPR036898">
    <property type="entry name" value="RNA_pol_Rpb7-like_N_sf"/>
</dbReference>
<feature type="domain" description="FFD box profile" evidence="6">
    <location>
        <begin position="327"/>
        <end position="343"/>
    </location>
</feature>
<dbReference type="GO" id="GO:0000932">
    <property type="term" value="C:P-body"/>
    <property type="evidence" value="ECO:0007669"/>
    <property type="project" value="TreeGrafter"/>
</dbReference>
<keyword evidence="9" id="KW-1185">Reference proteome</keyword>
<proteinExistence type="predicted"/>
<evidence type="ECO:0000313" key="8">
    <source>
        <dbReference type="EMBL" id="OZJ01992.1"/>
    </source>
</evidence>
<feature type="domain" description="Sm" evidence="7">
    <location>
        <begin position="1"/>
        <end position="80"/>
    </location>
</feature>
<dbReference type="GO" id="GO:0003729">
    <property type="term" value="F:mRNA binding"/>
    <property type="evidence" value="ECO:0007669"/>
    <property type="project" value="TreeGrafter"/>
</dbReference>
<feature type="region of interest" description="Disordered" evidence="4">
    <location>
        <begin position="77"/>
        <end position="111"/>
    </location>
</feature>
<dbReference type="OrthoDB" id="1162399at2759"/>
<dbReference type="Gene3D" id="2.30.30.100">
    <property type="match status" value="1"/>
</dbReference>
<evidence type="ECO:0000259" key="5">
    <source>
        <dbReference type="PROSITE" id="PS51512"/>
    </source>
</evidence>
<dbReference type="GO" id="GO:0000428">
    <property type="term" value="C:DNA-directed RNA polymerase complex"/>
    <property type="evidence" value="ECO:0007669"/>
    <property type="project" value="UniProtKB-KW"/>
</dbReference>
<feature type="region of interest" description="Disordered" evidence="4">
    <location>
        <begin position="237"/>
        <end position="275"/>
    </location>
</feature>
<dbReference type="InterPro" id="IPR019050">
    <property type="entry name" value="FDF_dom"/>
</dbReference>
<keyword evidence="2" id="KW-0804">Transcription</keyword>
<dbReference type="SUPFAM" id="SSF88798">
    <property type="entry name" value="N-terminal, heterodimerisation domain of RBP7 (RpoE)"/>
    <property type="match status" value="1"/>
</dbReference>
<evidence type="ECO:0000256" key="3">
    <source>
        <dbReference type="PROSITE-ProRule" id="PRU00846"/>
    </source>
</evidence>
<feature type="compositionally biased region" description="Low complexity" evidence="4">
    <location>
        <begin position="159"/>
        <end position="170"/>
    </location>
</feature>
<dbReference type="PANTHER" id="PTHR13586">
    <property type="entry name" value="SCD6 PROTEIN-RELATED"/>
    <property type="match status" value="1"/>
</dbReference>
<dbReference type="Pfam" id="PF09532">
    <property type="entry name" value="FDF"/>
    <property type="match status" value="1"/>
</dbReference>
<comment type="caution">
    <text evidence="8">The sequence shown here is derived from an EMBL/GenBank/DDBJ whole genome shotgun (WGS) entry which is preliminary data.</text>
</comment>
<evidence type="ECO:0000313" key="9">
    <source>
        <dbReference type="Proteomes" id="UP000242875"/>
    </source>
</evidence>
<dbReference type="Pfam" id="PF00575">
    <property type="entry name" value="S1"/>
    <property type="match status" value="1"/>
</dbReference>
<feature type="non-terminal residue" evidence="8">
    <location>
        <position position="479"/>
    </location>
</feature>
<dbReference type="Pfam" id="PF12701">
    <property type="entry name" value="LSM14"/>
    <property type="match status" value="1"/>
</dbReference>
<dbReference type="AlphaFoldDB" id="A0A261XUG7"/>
<dbReference type="PROSITE" id="PS51512">
    <property type="entry name" value="DFDF"/>
    <property type="match status" value="1"/>
</dbReference>
<dbReference type="SMART" id="SM01199">
    <property type="entry name" value="FDF"/>
    <property type="match status" value="1"/>
</dbReference>
<dbReference type="SUPFAM" id="SSF50182">
    <property type="entry name" value="Sm-like ribonucleoproteins"/>
    <property type="match status" value="1"/>
</dbReference>
<dbReference type="GO" id="GO:0034063">
    <property type="term" value="P:stress granule assembly"/>
    <property type="evidence" value="ECO:0007669"/>
    <property type="project" value="TreeGrafter"/>
</dbReference>
<dbReference type="InterPro" id="IPR003029">
    <property type="entry name" value="S1_domain"/>
</dbReference>
<dbReference type="InterPro" id="IPR047575">
    <property type="entry name" value="Sm"/>
</dbReference>
<dbReference type="PROSITE" id="PS52002">
    <property type="entry name" value="SM"/>
    <property type="match status" value="1"/>
</dbReference>
<dbReference type="InterPro" id="IPR010920">
    <property type="entry name" value="LSM_dom_sf"/>
</dbReference>
<name>A0A261XUG7_9FUNG</name>